<accession>A0A1S9ZXC3</accession>
<name>A0A1S9ZXC3_9GAMM</name>
<dbReference type="Proteomes" id="UP000190435">
    <property type="component" value="Unassembled WGS sequence"/>
</dbReference>
<sequence length="135" mass="15091">MGDIVIAVDRVDNVFIGKVLGAKLYQAGLADSLIENLVGVDFIKNSDGEPKRFSRMLFGEKLNDRLKSARMTITDLDNFRDEIIAKLNYLEMIGDGNLDEAMLEKLAVLCDKQSKYALATKESFDGLVEQMLKLL</sequence>
<organism evidence="1 3">
    <name type="scientific">Moraxella caviae</name>
    <dbReference type="NCBI Taxonomy" id="34060"/>
    <lineage>
        <taxon>Bacteria</taxon>
        <taxon>Pseudomonadati</taxon>
        <taxon>Pseudomonadota</taxon>
        <taxon>Gammaproteobacteria</taxon>
        <taxon>Moraxellales</taxon>
        <taxon>Moraxellaceae</taxon>
        <taxon>Moraxella</taxon>
    </lineage>
</organism>
<dbReference type="STRING" id="34060.B0181_10090"/>
<keyword evidence="3" id="KW-1185">Reference proteome</keyword>
<dbReference type="EMBL" id="MUXU01000068">
    <property type="protein sequence ID" value="OOR87601.1"/>
    <property type="molecule type" value="Genomic_DNA"/>
</dbReference>
<protein>
    <submittedName>
        <fullName evidence="1">Uncharacterized protein</fullName>
    </submittedName>
</protein>
<evidence type="ECO:0000313" key="2">
    <source>
        <dbReference type="EMBL" id="STZ13989.1"/>
    </source>
</evidence>
<evidence type="ECO:0000313" key="4">
    <source>
        <dbReference type="Proteomes" id="UP000255279"/>
    </source>
</evidence>
<dbReference type="Proteomes" id="UP000255279">
    <property type="component" value="Unassembled WGS sequence"/>
</dbReference>
<proteinExistence type="predicted"/>
<dbReference type="AlphaFoldDB" id="A0A1S9ZXC3"/>
<reference evidence="1 3" key="1">
    <citation type="submission" date="2017-02" db="EMBL/GenBank/DDBJ databases">
        <title>Draft genome sequence of Moraxella caviae CCUG 355 type strain.</title>
        <authorList>
            <person name="Engstrom-Jakobsson H."/>
            <person name="Salva-Serra F."/>
            <person name="Thorell K."/>
            <person name="Gonzales-Siles L."/>
            <person name="Karlsson R."/>
            <person name="Boulund F."/>
            <person name="Engstrand L."/>
            <person name="Moore E."/>
        </authorList>
    </citation>
    <scope>NUCLEOTIDE SEQUENCE [LARGE SCALE GENOMIC DNA]</scope>
    <source>
        <strain evidence="1 3">CCUG 355</strain>
    </source>
</reference>
<evidence type="ECO:0000313" key="1">
    <source>
        <dbReference type="EMBL" id="OOR87601.1"/>
    </source>
</evidence>
<dbReference type="EMBL" id="UGQE01000004">
    <property type="protein sequence ID" value="STZ13989.1"/>
    <property type="molecule type" value="Genomic_DNA"/>
</dbReference>
<reference evidence="2 4" key="2">
    <citation type="submission" date="2018-06" db="EMBL/GenBank/DDBJ databases">
        <authorList>
            <consortium name="Pathogen Informatics"/>
            <person name="Doyle S."/>
        </authorList>
    </citation>
    <scope>NUCLEOTIDE SEQUENCE [LARGE SCALE GENOMIC DNA]</scope>
    <source>
        <strain evidence="2 4">NCTC10293</strain>
    </source>
</reference>
<gene>
    <name evidence="1" type="ORF">B0181_10090</name>
    <name evidence="2" type="ORF">NCTC10293_01575</name>
</gene>
<evidence type="ECO:0000313" key="3">
    <source>
        <dbReference type="Proteomes" id="UP000190435"/>
    </source>
</evidence>